<dbReference type="PATRIC" id="fig|1254432.3.peg.8256"/>
<sequence length="41" mass="4621">MRVFTPEQVEILRKVLREKTRLGPKPELVGLEELAGRAACS</sequence>
<dbReference type="RefSeq" id="WP_020739173.1">
    <property type="nucleotide sequence ID" value="NC_021658.1"/>
</dbReference>
<proteinExistence type="predicted"/>
<evidence type="ECO:0000313" key="2">
    <source>
        <dbReference type="Proteomes" id="UP000014803"/>
    </source>
</evidence>
<accession>S4Y3Z4</accession>
<organism evidence="1 2">
    <name type="scientific">Sorangium cellulosum So0157-2</name>
    <dbReference type="NCBI Taxonomy" id="1254432"/>
    <lineage>
        <taxon>Bacteria</taxon>
        <taxon>Pseudomonadati</taxon>
        <taxon>Myxococcota</taxon>
        <taxon>Polyangia</taxon>
        <taxon>Polyangiales</taxon>
        <taxon>Polyangiaceae</taxon>
        <taxon>Sorangium</taxon>
    </lineage>
</organism>
<dbReference type="KEGG" id="scu:SCE1572_36430"/>
<dbReference type="EMBL" id="CP003969">
    <property type="protein sequence ID" value="AGP39499.1"/>
    <property type="molecule type" value="Genomic_DNA"/>
</dbReference>
<name>S4Y3Z4_SORCE</name>
<protein>
    <submittedName>
        <fullName evidence="1">Uncharacterized protein</fullName>
    </submittedName>
</protein>
<dbReference type="AlphaFoldDB" id="S4Y3Z4"/>
<gene>
    <name evidence="1" type="ORF">SCE1572_36430</name>
</gene>
<dbReference type="Proteomes" id="UP000014803">
    <property type="component" value="Chromosome"/>
</dbReference>
<dbReference type="HOGENOM" id="CLU_3276779_0_0_7"/>
<reference evidence="1 2" key="1">
    <citation type="journal article" date="2013" name="Sci. Rep.">
        <title>Extraordinary expansion of a Sorangium cellulosum genome from an alkaline milieu.</title>
        <authorList>
            <person name="Han K."/>
            <person name="Li Z.F."/>
            <person name="Peng R."/>
            <person name="Zhu L.P."/>
            <person name="Zhou T."/>
            <person name="Wang L.G."/>
            <person name="Li S.G."/>
            <person name="Zhang X.B."/>
            <person name="Hu W."/>
            <person name="Wu Z.H."/>
            <person name="Qin N."/>
            <person name="Li Y.Z."/>
        </authorList>
    </citation>
    <scope>NUCLEOTIDE SEQUENCE [LARGE SCALE GENOMIC DNA]</scope>
    <source>
        <strain evidence="1 2">So0157-2</strain>
    </source>
</reference>
<evidence type="ECO:0000313" key="1">
    <source>
        <dbReference type="EMBL" id="AGP39499.1"/>
    </source>
</evidence>